<dbReference type="EMBL" id="JARKHS020006349">
    <property type="protein sequence ID" value="KAK8782741.1"/>
    <property type="molecule type" value="Genomic_DNA"/>
</dbReference>
<evidence type="ECO:0000256" key="5">
    <source>
        <dbReference type="ARBA" id="ARBA00022741"/>
    </source>
</evidence>
<name>A0AAQ4F7B3_AMBAM</name>
<feature type="domain" description="ABC transmembrane type-1" evidence="12">
    <location>
        <begin position="1134"/>
        <end position="1392"/>
    </location>
</feature>
<feature type="transmembrane region" description="Helical" evidence="10">
    <location>
        <begin position="1365"/>
        <end position="1384"/>
    </location>
</feature>
<feature type="transmembrane region" description="Helical" evidence="10">
    <location>
        <begin position="62"/>
        <end position="83"/>
    </location>
</feature>
<dbReference type="GO" id="GO:0005524">
    <property type="term" value="F:ATP binding"/>
    <property type="evidence" value="ECO:0007669"/>
    <property type="project" value="UniProtKB-KW"/>
</dbReference>
<comment type="caution">
    <text evidence="13">The sequence shown here is derived from an EMBL/GenBank/DDBJ whole genome shotgun (WGS) entry which is preliminary data.</text>
</comment>
<feature type="transmembrane region" description="Helical" evidence="10">
    <location>
        <begin position="437"/>
        <end position="457"/>
    </location>
</feature>
<evidence type="ECO:0000256" key="10">
    <source>
        <dbReference type="SAM" id="Phobius"/>
    </source>
</evidence>
<evidence type="ECO:0000256" key="2">
    <source>
        <dbReference type="ARBA" id="ARBA00022448"/>
    </source>
</evidence>
<dbReference type="FunFam" id="1.20.1560.10:FF:000006">
    <property type="entry name" value="ATP-binding cassette, sub-family C (CFTR/MRP), member 9"/>
    <property type="match status" value="1"/>
</dbReference>
<feature type="transmembrane region" description="Helical" evidence="10">
    <location>
        <begin position="160"/>
        <end position="179"/>
    </location>
</feature>
<dbReference type="InterPro" id="IPR050173">
    <property type="entry name" value="ABC_transporter_C-like"/>
</dbReference>
<keyword evidence="3 10" id="KW-0812">Transmembrane</keyword>
<dbReference type="GO" id="GO:0016887">
    <property type="term" value="F:ATP hydrolysis activity"/>
    <property type="evidence" value="ECO:0007669"/>
    <property type="project" value="InterPro"/>
</dbReference>
<dbReference type="CDD" id="cd18602">
    <property type="entry name" value="ABC_6TM_SUR1_D2_like"/>
    <property type="match status" value="1"/>
</dbReference>
<dbReference type="GO" id="GO:0140359">
    <property type="term" value="F:ABC-type transporter activity"/>
    <property type="evidence" value="ECO:0007669"/>
    <property type="project" value="InterPro"/>
</dbReference>
<dbReference type="FunFam" id="1.20.1560.10:FF:000010">
    <property type="entry name" value="Multidrug resistance-associated ABC transporter"/>
    <property type="match status" value="1"/>
</dbReference>
<evidence type="ECO:0000256" key="6">
    <source>
        <dbReference type="ARBA" id="ARBA00022840"/>
    </source>
</evidence>
<feature type="transmembrane region" description="Helical" evidence="10">
    <location>
        <begin position="334"/>
        <end position="353"/>
    </location>
</feature>
<evidence type="ECO:0000256" key="9">
    <source>
        <dbReference type="SAM" id="MobiDB-lite"/>
    </source>
</evidence>
<dbReference type="InterPro" id="IPR003593">
    <property type="entry name" value="AAA+_ATPase"/>
</dbReference>
<dbReference type="CDD" id="cd03250">
    <property type="entry name" value="ABCC_MRP_domain1"/>
    <property type="match status" value="1"/>
</dbReference>
<reference evidence="13 14" key="1">
    <citation type="journal article" date="2023" name="Arcadia Sci">
        <title>De novo assembly of a long-read Amblyomma americanum tick genome.</title>
        <authorList>
            <person name="Chou S."/>
            <person name="Poskanzer K.E."/>
            <person name="Rollins M."/>
            <person name="Thuy-Boun P.S."/>
        </authorList>
    </citation>
    <scope>NUCLEOTIDE SEQUENCE [LARGE SCALE GENOMIC DNA]</scope>
    <source>
        <strain evidence="13">F_SG_1</strain>
        <tissue evidence="13">Salivary glands</tissue>
    </source>
</reference>
<evidence type="ECO:0000256" key="7">
    <source>
        <dbReference type="ARBA" id="ARBA00022989"/>
    </source>
</evidence>
<evidence type="ECO:0000256" key="1">
    <source>
        <dbReference type="ARBA" id="ARBA00004128"/>
    </source>
</evidence>
<feature type="domain" description="ABC transporter" evidence="11">
    <location>
        <begin position="660"/>
        <end position="887"/>
    </location>
</feature>
<dbReference type="PANTHER" id="PTHR24223:SF443">
    <property type="entry name" value="MULTIDRUG-RESISTANCE LIKE PROTEIN 1, ISOFORM I"/>
    <property type="match status" value="1"/>
</dbReference>
<dbReference type="InterPro" id="IPR036640">
    <property type="entry name" value="ABC1_TM_sf"/>
</dbReference>
<organism evidence="13 14">
    <name type="scientific">Amblyomma americanum</name>
    <name type="common">Lone star tick</name>
    <dbReference type="NCBI Taxonomy" id="6943"/>
    <lineage>
        <taxon>Eukaryota</taxon>
        <taxon>Metazoa</taxon>
        <taxon>Ecdysozoa</taxon>
        <taxon>Arthropoda</taxon>
        <taxon>Chelicerata</taxon>
        <taxon>Arachnida</taxon>
        <taxon>Acari</taxon>
        <taxon>Parasitiformes</taxon>
        <taxon>Ixodida</taxon>
        <taxon>Ixodoidea</taxon>
        <taxon>Ixodidae</taxon>
        <taxon>Amblyomminae</taxon>
        <taxon>Amblyomma</taxon>
    </lineage>
</organism>
<dbReference type="SUPFAM" id="SSF90123">
    <property type="entry name" value="ABC transporter transmembrane region"/>
    <property type="match status" value="2"/>
</dbReference>
<dbReference type="CDD" id="cd18591">
    <property type="entry name" value="ABC_6TM_SUR1_D1_like"/>
    <property type="match status" value="1"/>
</dbReference>
<dbReference type="InterPro" id="IPR027417">
    <property type="entry name" value="P-loop_NTPase"/>
</dbReference>
<evidence type="ECO:0000313" key="13">
    <source>
        <dbReference type="EMBL" id="KAK8782741.1"/>
    </source>
</evidence>
<gene>
    <name evidence="13" type="ORF">V5799_015921</name>
</gene>
<feature type="transmembrane region" description="Helical" evidence="10">
    <location>
        <begin position="516"/>
        <end position="544"/>
    </location>
</feature>
<dbReference type="InterPro" id="IPR003439">
    <property type="entry name" value="ABC_transporter-like_ATP-bd"/>
</dbReference>
<keyword evidence="8 10" id="KW-0472">Membrane</keyword>
<sequence length="1664" mass="185388">MSVSDFCITLDDTVDRECVANLGTCILNSALVVTVCVATFLLCSDQNRRVRRTLFEEHNSRWILTFVIIAVHLFELADGVLILLRRERLKQNVHFVLSAVTSLVAVVLAIYYFHKVEKYGKLRRLSVLLFFWPCVVALKMSKLVILYGKGLSIEHATLQGTWLGLIFYLTMFVVELLTFTHKTYYCKSEFKEEPRDLSDNSQVTYKYSSASLLSKCTFHWLVPLLRLGYRRPLELADLGSLPEKHTNENQYRRFNDVYSKEKAKAEEKGTNVSLWCCFLKTYWRTALAGGFIKVLGDVVGLVGPISISLILQYVDDVTTSSGPTVSADSYPTAYEVLGNGYILSVVILLATFLQSTFSNNFNHMAIMESVHVRSALQSLVYLKSLAIASDVDVGMAVNHMSVDSFNVMLLFSMGHYIWAVPVKLIILLALLYKQLGYSALVGAATIYILAPLQYWVCTKLSELQKESLTISDKRIKHTSELLQGIKLLKLHGWEKVYANMVKQIRKEELAVLRKDAIFVALNTFITQGSAILLTLVTFSLYSVIEGRPLTPSQVFSGLALFNQLTVPLYIIPVVIPIVINSIVSTKRLSEFLNQPEVGSDAPWRKKEDTPKATVEFIPESGSVLLNIRDSELLEKFLGSAEDSDVFLSEAYSPIDSPSVINMNHAYFTYDMNTKIPILQDMNFTVPTGKLTIIIGPVGSGKTTLLSGMLGELTPYKGTVQWANTSCIAYVPQKPWLLNATLKENILFGQQYDGRRYHQVIQACALQPDIDLLPARDMTEIGERGFNLSGGQRQRIALARAFYSSAKTVILDDPLSALDTHVGMHVFEQGVRNLLLRRHRTVVLVTHKQELLIHASKVVILEGGKIRCQGNLAEIEKLEPDLATVLSRSTKKEVPSTRDNTTKERHKLMRMITKQSLYLANSGSTQDVRPQPRPVTLSRQLSHDPSSPLPLHDLSNDEAGTAPRGACTPRPNSVGFRFRTSASTDSMHSTSTAGSNTSSLIRGAWMRSPPSRLSSRVSNTAENFIEEEEEEEDHEGKKKEMLLANGTDQPGEDGATGPLLSGPDSLALVEEAQWKVIEDEDREQGKIPCSVYTAYMRSCRFVLAALVCVLFAANQGAKLGSDFWLTGWSEASRDINATVPATQDELAWSYLMGYLGLSLFCIVLSLVTNMSAQLVSLRSVKVFHNSMIDNIVQCPMRFFDANPIGRIINRFSSDMGVIDKKLPVTLPVLLRFLMLCISAILVDVFVTPYFLLVVVFVVAAYYYIQSFFRHSSRELQRLDSITKSPVFSHFSETLAGLSTIRAFREEHRFVEKMNEHINDNNLAFIMVNCANCWLGISLDYLGGVILFLATVSSVTAAITGTASTSFVGIAMTYTLLVPIYLNWLVRQVSNVEMYMSSVERVTKYCQLPIERIPSPLQVPVDWPSKGEVRFEKVTMTYEAGLDPILRNISVTFAPGEKVGICGRTGSGKSSLVMGLFKMVPISEGKIFVDNIDISLVPYDVLRSRLSIIPQEPVLFSGTIRQNLDPKRVHTDKQLWNVLEKAHLKEIVILAGGLDGEVSEEGANFSSGQKQLFCFARALLQPSKVLVLDEATSSLDANLDSLIQETVLNEWADSTVLAIAHRVTGLLNFDRVIVLEAGQIVESGSPAELKQRRGSIFMSLLKEAEQ</sequence>
<feature type="transmembrane region" description="Helical" evidence="10">
    <location>
        <begin position="20"/>
        <end position="42"/>
    </location>
</feature>
<dbReference type="GO" id="GO:0005774">
    <property type="term" value="C:vacuolar membrane"/>
    <property type="evidence" value="ECO:0007669"/>
    <property type="project" value="UniProtKB-SubCell"/>
</dbReference>
<evidence type="ECO:0000313" key="14">
    <source>
        <dbReference type="Proteomes" id="UP001321473"/>
    </source>
</evidence>
<accession>A0AAQ4F7B3</accession>
<dbReference type="PANTHER" id="PTHR24223">
    <property type="entry name" value="ATP-BINDING CASSETTE SUB-FAMILY C"/>
    <property type="match status" value="1"/>
</dbReference>
<dbReference type="PROSITE" id="PS50929">
    <property type="entry name" value="ABC_TM1F"/>
    <property type="match status" value="2"/>
</dbReference>
<feature type="domain" description="ABC transmembrane type-1" evidence="12">
    <location>
        <begin position="287"/>
        <end position="580"/>
    </location>
</feature>
<evidence type="ECO:0000259" key="12">
    <source>
        <dbReference type="PROSITE" id="PS50929"/>
    </source>
</evidence>
<dbReference type="CDD" id="cd03244">
    <property type="entry name" value="ABCC_MRP_domain2"/>
    <property type="match status" value="1"/>
</dbReference>
<feature type="compositionally biased region" description="Acidic residues" evidence="9">
    <location>
        <begin position="1023"/>
        <end position="1032"/>
    </location>
</feature>
<dbReference type="InterPro" id="IPR011527">
    <property type="entry name" value="ABC1_TM_dom"/>
</dbReference>
<feature type="compositionally biased region" description="Low complexity" evidence="9">
    <location>
        <begin position="1006"/>
        <end position="1017"/>
    </location>
</feature>
<keyword evidence="14" id="KW-1185">Reference proteome</keyword>
<keyword evidence="6" id="KW-0067">ATP-binding</keyword>
<keyword evidence="4" id="KW-0677">Repeat</keyword>
<dbReference type="Gene3D" id="3.40.50.300">
    <property type="entry name" value="P-loop containing nucleotide triphosphate hydrolases"/>
    <property type="match status" value="2"/>
</dbReference>
<dbReference type="SUPFAM" id="SSF52540">
    <property type="entry name" value="P-loop containing nucleoside triphosphate hydrolases"/>
    <property type="match status" value="2"/>
</dbReference>
<dbReference type="Pfam" id="PF00664">
    <property type="entry name" value="ABC_membrane"/>
    <property type="match status" value="2"/>
</dbReference>
<dbReference type="Pfam" id="PF00005">
    <property type="entry name" value="ABC_tran"/>
    <property type="match status" value="2"/>
</dbReference>
<dbReference type="SMART" id="SM00382">
    <property type="entry name" value="AAA"/>
    <property type="match status" value="2"/>
</dbReference>
<feature type="transmembrane region" description="Helical" evidence="10">
    <location>
        <begin position="1221"/>
        <end position="1241"/>
    </location>
</feature>
<feature type="transmembrane region" description="Helical" evidence="10">
    <location>
        <begin position="95"/>
        <end position="113"/>
    </location>
</feature>
<keyword evidence="2" id="KW-0813">Transport</keyword>
<evidence type="ECO:0000256" key="4">
    <source>
        <dbReference type="ARBA" id="ARBA00022737"/>
    </source>
</evidence>
<feature type="transmembrane region" description="Helical" evidence="10">
    <location>
        <begin position="564"/>
        <end position="583"/>
    </location>
</feature>
<dbReference type="PROSITE" id="PS50893">
    <property type="entry name" value="ABC_TRANSPORTER_2"/>
    <property type="match status" value="2"/>
</dbReference>
<comment type="subcellular location">
    <subcellularLocation>
        <location evidence="1">Vacuole membrane</location>
        <topology evidence="1">Multi-pass membrane protein</topology>
    </subcellularLocation>
</comment>
<dbReference type="InterPro" id="IPR017871">
    <property type="entry name" value="ABC_transporter-like_CS"/>
</dbReference>
<protein>
    <submittedName>
        <fullName evidence="13">Uncharacterized protein</fullName>
    </submittedName>
</protein>
<feature type="transmembrane region" description="Helical" evidence="10">
    <location>
        <begin position="1339"/>
        <end position="1359"/>
    </location>
</feature>
<feature type="transmembrane region" description="Helical" evidence="10">
    <location>
        <begin position="1146"/>
        <end position="1167"/>
    </location>
</feature>
<dbReference type="FunFam" id="3.40.50.300:FF:000997">
    <property type="entry name" value="Multidrug resistance-associated protein 1"/>
    <property type="match status" value="1"/>
</dbReference>
<keyword evidence="5" id="KW-0547">Nucleotide-binding</keyword>
<keyword evidence="7 10" id="KW-1133">Transmembrane helix</keyword>
<feature type="transmembrane region" description="Helical" evidence="10">
    <location>
        <begin position="125"/>
        <end position="148"/>
    </location>
</feature>
<feature type="compositionally biased region" description="Polar residues" evidence="9">
    <location>
        <begin position="918"/>
        <end position="927"/>
    </location>
</feature>
<feature type="transmembrane region" description="Helical" evidence="10">
    <location>
        <begin position="407"/>
        <end position="431"/>
    </location>
</feature>
<evidence type="ECO:0000259" key="11">
    <source>
        <dbReference type="PROSITE" id="PS50893"/>
    </source>
</evidence>
<proteinExistence type="predicted"/>
<feature type="domain" description="ABC transporter" evidence="11">
    <location>
        <begin position="1427"/>
        <end position="1660"/>
    </location>
</feature>
<dbReference type="Proteomes" id="UP001321473">
    <property type="component" value="Unassembled WGS sequence"/>
</dbReference>
<dbReference type="Gene3D" id="1.20.1560.10">
    <property type="entry name" value="ABC transporter type 1, transmembrane domain"/>
    <property type="match status" value="2"/>
</dbReference>
<feature type="transmembrane region" description="Helical" evidence="10">
    <location>
        <begin position="294"/>
        <end position="314"/>
    </location>
</feature>
<dbReference type="FunFam" id="3.40.50.300:FF:001354">
    <property type="entry name" value="ATP-binding cassette (ABC) transporter, putative"/>
    <property type="match status" value="1"/>
</dbReference>
<feature type="transmembrane region" description="Helical" evidence="10">
    <location>
        <begin position="1247"/>
        <end position="1263"/>
    </location>
</feature>
<evidence type="ECO:0000256" key="3">
    <source>
        <dbReference type="ARBA" id="ARBA00022692"/>
    </source>
</evidence>
<evidence type="ECO:0000256" key="8">
    <source>
        <dbReference type="ARBA" id="ARBA00023136"/>
    </source>
</evidence>
<dbReference type="PROSITE" id="PS00211">
    <property type="entry name" value="ABC_TRANSPORTER_1"/>
    <property type="match status" value="2"/>
</dbReference>
<feature type="compositionally biased region" description="Polar residues" evidence="9">
    <location>
        <begin position="979"/>
        <end position="999"/>
    </location>
</feature>
<feature type="region of interest" description="Disordered" evidence="9">
    <location>
        <begin position="918"/>
        <end position="1036"/>
    </location>
</feature>
<feature type="transmembrane region" description="Helical" evidence="10">
    <location>
        <begin position="1100"/>
        <end position="1116"/>
    </location>
</feature>